<dbReference type="SMART" id="SM00228">
    <property type="entry name" value="PDZ"/>
    <property type="match status" value="1"/>
</dbReference>
<evidence type="ECO:0000256" key="6">
    <source>
        <dbReference type="ARBA" id="ARBA00022801"/>
    </source>
</evidence>
<evidence type="ECO:0000256" key="10">
    <source>
        <dbReference type="ARBA" id="ARBA00023136"/>
    </source>
</evidence>
<evidence type="ECO:0000256" key="3">
    <source>
        <dbReference type="ARBA" id="ARBA00007931"/>
    </source>
</evidence>
<evidence type="ECO:0000313" key="14">
    <source>
        <dbReference type="EMBL" id="SET54425.1"/>
    </source>
</evidence>
<keyword evidence="10 12" id="KW-0472">Membrane</keyword>
<evidence type="ECO:0000313" key="15">
    <source>
        <dbReference type="Proteomes" id="UP000199181"/>
    </source>
</evidence>
<dbReference type="SUPFAM" id="SSF50156">
    <property type="entry name" value="PDZ domain-like"/>
    <property type="match status" value="1"/>
</dbReference>
<feature type="compositionally biased region" description="Low complexity" evidence="11">
    <location>
        <begin position="351"/>
        <end position="368"/>
    </location>
</feature>
<dbReference type="PROSITE" id="PS50106">
    <property type="entry name" value="PDZ"/>
    <property type="match status" value="1"/>
</dbReference>
<dbReference type="GO" id="GO:0016020">
    <property type="term" value="C:membrane"/>
    <property type="evidence" value="ECO:0007669"/>
    <property type="project" value="UniProtKB-SubCell"/>
</dbReference>
<dbReference type="InterPro" id="IPR036034">
    <property type="entry name" value="PDZ_sf"/>
</dbReference>
<comment type="subcellular location">
    <subcellularLocation>
        <location evidence="2">Membrane</location>
        <topology evidence="2">Multi-pass membrane protein</topology>
    </subcellularLocation>
</comment>
<evidence type="ECO:0000256" key="4">
    <source>
        <dbReference type="ARBA" id="ARBA00022670"/>
    </source>
</evidence>
<dbReference type="InterPro" id="IPR004387">
    <property type="entry name" value="Pept_M50_Zn"/>
</dbReference>
<comment type="cofactor">
    <cofactor evidence="1">
        <name>Zn(2+)</name>
        <dbReference type="ChEBI" id="CHEBI:29105"/>
    </cofactor>
</comment>
<dbReference type="EMBL" id="FOIJ01000003">
    <property type="protein sequence ID" value="SET54425.1"/>
    <property type="molecule type" value="Genomic_DNA"/>
</dbReference>
<feature type="domain" description="PDZ" evidence="13">
    <location>
        <begin position="93"/>
        <end position="179"/>
    </location>
</feature>
<evidence type="ECO:0000256" key="2">
    <source>
        <dbReference type="ARBA" id="ARBA00004141"/>
    </source>
</evidence>
<dbReference type="Proteomes" id="UP000199181">
    <property type="component" value="Unassembled WGS sequence"/>
</dbReference>
<dbReference type="PANTHER" id="PTHR42837">
    <property type="entry name" value="REGULATOR OF SIGMA-E PROTEASE RSEP"/>
    <property type="match status" value="1"/>
</dbReference>
<evidence type="ECO:0000256" key="12">
    <source>
        <dbReference type="SAM" id="Phobius"/>
    </source>
</evidence>
<evidence type="ECO:0000256" key="1">
    <source>
        <dbReference type="ARBA" id="ARBA00001947"/>
    </source>
</evidence>
<dbReference type="Pfam" id="PF17820">
    <property type="entry name" value="PDZ_6"/>
    <property type="match status" value="1"/>
</dbReference>
<accession>A0A1I0F920</accession>
<keyword evidence="8 12" id="KW-1133">Transmembrane helix</keyword>
<dbReference type="PANTHER" id="PTHR42837:SF2">
    <property type="entry name" value="MEMBRANE METALLOPROTEASE ARASP2, CHLOROPLASTIC-RELATED"/>
    <property type="match status" value="1"/>
</dbReference>
<proteinExistence type="inferred from homology"/>
<feature type="compositionally biased region" description="Low complexity" evidence="11">
    <location>
        <begin position="401"/>
        <end position="416"/>
    </location>
</feature>
<gene>
    <name evidence="14" type="ORF">SAMN05443639_103308</name>
</gene>
<evidence type="ECO:0000256" key="8">
    <source>
        <dbReference type="ARBA" id="ARBA00022989"/>
    </source>
</evidence>
<dbReference type="AlphaFoldDB" id="A0A1I0F920"/>
<dbReference type="InterPro" id="IPR008915">
    <property type="entry name" value="Peptidase_M50"/>
</dbReference>
<evidence type="ECO:0000259" key="13">
    <source>
        <dbReference type="PROSITE" id="PS50106"/>
    </source>
</evidence>
<dbReference type="GO" id="GO:0006508">
    <property type="term" value="P:proteolysis"/>
    <property type="evidence" value="ECO:0007669"/>
    <property type="project" value="UniProtKB-KW"/>
</dbReference>
<dbReference type="InterPro" id="IPR001478">
    <property type="entry name" value="PDZ"/>
</dbReference>
<comment type="similarity">
    <text evidence="3">Belongs to the peptidase M50B family.</text>
</comment>
<evidence type="ECO:0000256" key="11">
    <source>
        <dbReference type="SAM" id="MobiDB-lite"/>
    </source>
</evidence>
<keyword evidence="4 14" id="KW-0645">Protease</keyword>
<keyword evidence="15" id="KW-1185">Reference proteome</keyword>
<evidence type="ECO:0000256" key="7">
    <source>
        <dbReference type="ARBA" id="ARBA00022833"/>
    </source>
</evidence>
<name>A0A1I0F920_9BACT</name>
<dbReference type="RefSeq" id="WP_093517856.1">
    <property type="nucleotide sequence ID" value="NZ_FOIJ01000003.1"/>
</dbReference>
<evidence type="ECO:0000256" key="9">
    <source>
        <dbReference type="ARBA" id="ARBA00023049"/>
    </source>
</evidence>
<evidence type="ECO:0000256" key="5">
    <source>
        <dbReference type="ARBA" id="ARBA00022692"/>
    </source>
</evidence>
<reference evidence="15" key="1">
    <citation type="submission" date="2016-10" db="EMBL/GenBank/DDBJ databases">
        <authorList>
            <person name="Varghese N."/>
            <person name="Submissions S."/>
        </authorList>
    </citation>
    <scope>NUCLEOTIDE SEQUENCE [LARGE SCALE GENOMIC DNA]</scope>
    <source>
        <strain evidence="15">DSM 16858</strain>
    </source>
</reference>
<feature type="region of interest" description="Disordered" evidence="11">
    <location>
        <begin position="342"/>
        <end position="416"/>
    </location>
</feature>
<sequence>MYALLALLALGLLLAVHELGHLVAARLLGLRVPRFSLGFGPPLLSFRLLGTEYVIAAIPLGASATIHGMNPHAPGPPADAKSYRDQRPWRRVLVTLAGSLANYLLALGILFALYTSGTHVVVPLTVGTVVPGSEAARAQLLPGDRILSVDGQPTKSWSDFVEVIARSPGQDRTLVVTRDGETRVVQVRPRADERGAGRIGVSQQYVFREHAGTEALTQALLHTRRVAVEGVNLLVRMVRGPDPLEEPTSSVTVMRQSSDAASSGWDSFLRVLVTISVALALVHLLPVPGLDGGRLVFLALESARGKPISPHVETLAHTVGVLAMTGVILAVAAAEVRHALSRAPPPPPAPLAATPPASSPDAGAASPVGLPPPLDGGLPAVPPPPASVPDAGTAAGPLTKPDGGPEPADGGAANRG</sequence>
<keyword evidence="7" id="KW-0862">Zinc</keyword>
<dbReference type="Gene3D" id="2.30.42.10">
    <property type="match status" value="1"/>
</dbReference>
<dbReference type="CDD" id="cd06163">
    <property type="entry name" value="S2P-M50_PDZ_RseP-like"/>
    <property type="match status" value="1"/>
</dbReference>
<organism evidence="14 15">
    <name type="scientific">Stigmatella erecta</name>
    <dbReference type="NCBI Taxonomy" id="83460"/>
    <lineage>
        <taxon>Bacteria</taxon>
        <taxon>Pseudomonadati</taxon>
        <taxon>Myxococcota</taxon>
        <taxon>Myxococcia</taxon>
        <taxon>Myxococcales</taxon>
        <taxon>Cystobacterineae</taxon>
        <taxon>Archangiaceae</taxon>
        <taxon>Stigmatella</taxon>
    </lineage>
</organism>
<dbReference type="Pfam" id="PF02163">
    <property type="entry name" value="Peptidase_M50"/>
    <property type="match status" value="1"/>
</dbReference>
<protein>
    <submittedName>
        <fullName evidence="14">Regulator of sigma E protease</fullName>
    </submittedName>
</protein>
<feature type="compositionally biased region" description="Pro residues" evidence="11">
    <location>
        <begin position="369"/>
        <end position="387"/>
    </location>
</feature>
<feature type="transmembrane region" description="Helical" evidence="12">
    <location>
        <begin position="92"/>
        <end position="114"/>
    </location>
</feature>
<dbReference type="CDD" id="cd23081">
    <property type="entry name" value="cpPDZ_EcRseP-like"/>
    <property type="match status" value="1"/>
</dbReference>
<dbReference type="GO" id="GO:0004222">
    <property type="term" value="F:metalloendopeptidase activity"/>
    <property type="evidence" value="ECO:0007669"/>
    <property type="project" value="InterPro"/>
</dbReference>
<dbReference type="InterPro" id="IPR041489">
    <property type="entry name" value="PDZ_6"/>
</dbReference>
<keyword evidence="5 12" id="KW-0812">Transmembrane</keyword>
<keyword evidence="6" id="KW-0378">Hydrolase</keyword>
<keyword evidence="9" id="KW-0482">Metalloprotease</keyword>